<protein>
    <submittedName>
        <fullName evidence="2">GNAT family N-acetyltransferase</fullName>
    </submittedName>
</protein>
<dbReference type="Proteomes" id="UP000319809">
    <property type="component" value="Chromosome"/>
</dbReference>
<evidence type="ECO:0000313" key="2">
    <source>
        <dbReference type="EMBL" id="QDE32223.1"/>
    </source>
</evidence>
<gene>
    <name evidence="2" type="ORF">FH971_15390</name>
</gene>
<evidence type="ECO:0000259" key="1">
    <source>
        <dbReference type="PROSITE" id="PS51186"/>
    </source>
</evidence>
<reference evidence="2 3" key="1">
    <citation type="submission" date="2019-06" db="EMBL/GenBank/DDBJ databases">
        <title>The genome of Shewanella sp. SM1901.</title>
        <authorList>
            <person name="Cha Q."/>
        </authorList>
    </citation>
    <scope>NUCLEOTIDE SEQUENCE [LARGE SCALE GENOMIC DNA]</scope>
    <source>
        <strain evidence="2 3">SM1901</strain>
    </source>
</reference>
<dbReference type="EMBL" id="CP041036">
    <property type="protein sequence ID" value="QDE32223.1"/>
    <property type="molecule type" value="Genomic_DNA"/>
</dbReference>
<dbReference type="Gene3D" id="3.40.630.30">
    <property type="match status" value="1"/>
</dbReference>
<dbReference type="InterPro" id="IPR016181">
    <property type="entry name" value="Acyl_CoA_acyltransferase"/>
</dbReference>
<organism evidence="2 3">
    <name type="scientific">Shewanella polaris</name>
    <dbReference type="NCBI Taxonomy" id="2588449"/>
    <lineage>
        <taxon>Bacteria</taxon>
        <taxon>Pseudomonadati</taxon>
        <taxon>Pseudomonadota</taxon>
        <taxon>Gammaproteobacteria</taxon>
        <taxon>Alteromonadales</taxon>
        <taxon>Shewanellaceae</taxon>
        <taxon>Shewanella</taxon>
    </lineage>
</organism>
<dbReference type="GO" id="GO:0016747">
    <property type="term" value="F:acyltransferase activity, transferring groups other than amino-acyl groups"/>
    <property type="evidence" value="ECO:0007669"/>
    <property type="project" value="InterPro"/>
</dbReference>
<dbReference type="Pfam" id="PF00583">
    <property type="entry name" value="Acetyltransf_1"/>
    <property type="match status" value="1"/>
</dbReference>
<sequence>MPIRLITTTDWPAIMAIQAQCYVELTPESLSVMQSKWQTSPSSCWVFEHNNQMLAYALVHPWRQGDAPSLDTEINGQINADSWYLHDMAISPSAQGMGIGKKLFNYIVKQAKTLAVNGIGLVAVQGAHTYWQKQGFKPDSTSVKLTKSLDSYPAGACYLYLSLS</sequence>
<dbReference type="InterPro" id="IPR000182">
    <property type="entry name" value="GNAT_dom"/>
</dbReference>
<dbReference type="CDD" id="cd04301">
    <property type="entry name" value="NAT_SF"/>
    <property type="match status" value="1"/>
</dbReference>
<dbReference type="PROSITE" id="PS51186">
    <property type="entry name" value="GNAT"/>
    <property type="match status" value="1"/>
</dbReference>
<accession>A0A4Y5YIC9</accession>
<dbReference type="AlphaFoldDB" id="A0A4Y5YIC9"/>
<proteinExistence type="predicted"/>
<keyword evidence="2" id="KW-0808">Transferase</keyword>
<keyword evidence="3" id="KW-1185">Reference proteome</keyword>
<dbReference type="RefSeq" id="WP_137226151.1">
    <property type="nucleotide sequence ID" value="NZ_CP041036.1"/>
</dbReference>
<feature type="domain" description="N-acetyltransferase" evidence="1">
    <location>
        <begin position="1"/>
        <end position="164"/>
    </location>
</feature>
<evidence type="ECO:0000313" key="3">
    <source>
        <dbReference type="Proteomes" id="UP000319809"/>
    </source>
</evidence>
<dbReference type="KEGG" id="spol:FH971_15390"/>
<dbReference type="SUPFAM" id="SSF55729">
    <property type="entry name" value="Acyl-CoA N-acyltransferases (Nat)"/>
    <property type="match status" value="1"/>
</dbReference>
<name>A0A4Y5YIC9_9GAMM</name>